<name>A0ABQ6HVY1_9MICO</name>
<feature type="transmembrane region" description="Helical" evidence="9">
    <location>
        <begin position="90"/>
        <end position="111"/>
    </location>
</feature>
<evidence type="ECO:0000256" key="6">
    <source>
        <dbReference type="ARBA" id="ARBA00023136"/>
    </source>
</evidence>
<feature type="transmembrane region" description="Helical" evidence="9">
    <location>
        <begin position="379"/>
        <end position="402"/>
    </location>
</feature>
<keyword evidence="3" id="KW-0808">Transferase</keyword>
<dbReference type="EMBL" id="BSUK01000001">
    <property type="protein sequence ID" value="GMA22611.1"/>
    <property type="molecule type" value="Genomic_DNA"/>
</dbReference>
<proteinExistence type="predicted"/>
<feature type="transmembrane region" description="Helical" evidence="9">
    <location>
        <begin position="64"/>
        <end position="84"/>
    </location>
</feature>
<comment type="caution">
    <text evidence="11">The sequence shown here is derived from an EMBL/GenBank/DDBJ whole genome shotgun (WGS) entry which is preliminary data.</text>
</comment>
<keyword evidence="7" id="KW-0012">Acyltransferase</keyword>
<keyword evidence="12" id="KW-1185">Reference proteome</keyword>
<reference evidence="12" key="1">
    <citation type="journal article" date="2019" name="Int. J. Syst. Evol. Microbiol.">
        <title>The Global Catalogue of Microorganisms (GCM) 10K type strain sequencing project: providing services to taxonomists for standard genome sequencing and annotation.</title>
        <authorList>
            <consortium name="The Broad Institute Genomics Platform"/>
            <consortium name="The Broad Institute Genome Sequencing Center for Infectious Disease"/>
            <person name="Wu L."/>
            <person name="Ma J."/>
        </authorList>
    </citation>
    <scope>NUCLEOTIDE SEQUENCE [LARGE SCALE GENOMIC DNA]</scope>
    <source>
        <strain evidence="12">NBRC 106348</strain>
    </source>
</reference>
<evidence type="ECO:0000313" key="12">
    <source>
        <dbReference type="Proteomes" id="UP001157091"/>
    </source>
</evidence>
<keyword evidence="5 9" id="KW-1133">Transmembrane helix</keyword>
<dbReference type="InterPro" id="IPR050879">
    <property type="entry name" value="Acyltransferase_3"/>
</dbReference>
<feature type="transmembrane region" description="Helical" evidence="9">
    <location>
        <begin position="353"/>
        <end position="373"/>
    </location>
</feature>
<feature type="transmembrane region" description="Helical" evidence="9">
    <location>
        <begin position="132"/>
        <end position="151"/>
    </location>
</feature>
<evidence type="ECO:0000256" key="9">
    <source>
        <dbReference type="SAM" id="Phobius"/>
    </source>
</evidence>
<protein>
    <recommendedName>
        <fullName evidence="10">Acyltransferase 3 domain-containing protein</fullName>
    </recommendedName>
</protein>
<feature type="transmembrane region" description="Helical" evidence="9">
    <location>
        <begin position="252"/>
        <end position="273"/>
    </location>
</feature>
<dbReference type="Gene3D" id="3.40.50.1110">
    <property type="entry name" value="SGNH hydrolase"/>
    <property type="match status" value="1"/>
</dbReference>
<keyword evidence="2" id="KW-1003">Cell membrane</keyword>
<feature type="compositionally biased region" description="Pro residues" evidence="8">
    <location>
        <begin position="15"/>
        <end position="24"/>
    </location>
</feature>
<organism evidence="11 12">
    <name type="scientific">Luteimicrobium album</name>
    <dbReference type="NCBI Taxonomy" id="1054550"/>
    <lineage>
        <taxon>Bacteria</taxon>
        <taxon>Bacillati</taxon>
        <taxon>Actinomycetota</taxon>
        <taxon>Actinomycetes</taxon>
        <taxon>Micrococcales</taxon>
        <taxon>Luteimicrobium</taxon>
    </lineage>
</organism>
<evidence type="ECO:0000256" key="3">
    <source>
        <dbReference type="ARBA" id="ARBA00022679"/>
    </source>
</evidence>
<accession>A0ABQ6HVY1</accession>
<evidence type="ECO:0000256" key="2">
    <source>
        <dbReference type="ARBA" id="ARBA00022475"/>
    </source>
</evidence>
<evidence type="ECO:0000256" key="5">
    <source>
        <dbReference type="ARBA" id="ARBA00022989"/>
    </source>
</evidence>
<keyword evidence="4 9" id="KW-0812">Transmembrane</keyword>
<comment type="subcellular location">
    <subcellularLocation>
        <location evidence="1">Cell membrane</location>
        <topology evidence="1">Multi-pass membrane protein</topology>
    </subcellularLocation>
</comment>
<gene>
    <name evidence="11" type="ORF">GCM10025864_03700</name>
</gene>
<dbReference type="PANTHER" id="PTHR23028:SF53">
    <property type="entry name" value="ACYL_TRANSF_3 DOMAIN-CONTAINING PROTEIN"/>
    <property type="match status" value="1"/>
</dbReference>
<feature type="transmembrane region" description="Helical" evidence="9">
    <location>
        <begin position="202"/>
        <end position="220"/>
    </location>
</feature>
<dbReference type="PANTHER" id="PTHR23028">
    <property type="entry name" value="ACETYLTRANSFERASE"/>
    <property type="match status" value="1"/>
</dbReference>
<evidence type="ECO:0000256" key="7">
    <source>
        <dbReference type="ARBA" id="ARBA00023315"/>
    </source>
</evidence>
<dbReference type="SUPFAM" id="SSF52266">
    <property type="entry name" value="SGNH hydrolase"/>
    <property type="match status" value="1"/>
</dbReference>
<dbReference type="Pfam" id="PF01757">
    <property type="entry name" value="Acyl_transf_3"/>
    <property type="match status" value="1"/>
</dbReference>
<dbReference type="InterPro" id="IPR036514">
    <property type="entry name" value="SGNH_hydro_sf"/>
</dbReference>
<evidence type="ECO:0000256" key="8">
    <source>
        <dbReference type="SAM" id="MobiDB-lite"/>
    </source>
</evidence>
<feature type="transmembrane region" description="Helical" evidence="9">
    <location>
        <begin position="316"/>
        <end position="341"/>
    </location>
</feature>
<evidence type="ECO:0000313" key="11">
    <source>
        <dbReference type="EMBL" id="GMA22611.1"/>
    </source>
</evidence>
<dbReference type="Proteomes" id="UP001157091">
    <property type="component" value="Unassembled WGS sequence"/>
</dbReference>
<sequence length="689" mass="72548">MDDVDGTATRGGVGPVPPPPPPSPALQRPSLRVADDVRIHPATDRDVTPTVAGRAVSRQARGRIAGLDGLRALAVVAVVVYHVQPSWLPGGFLGVDVFFVVSGFLITTLLLRELQRTRRLSLPSFWLRRARRLLPALGVVVVTSILAARVVEPDLLVGIGRQTLGALTFSSNWEQIASGASYFDRTAPDLFMTFWSLAIEEQFYVLWPLLLALLVALTTSGRTRARVALAGAVASALLMAGLYTPGTDPTRVYYGTDTHVFGLLLGVAAAFWWTTRPRLLAAPWAHRWVPVLGLAGLLVLMFTLHDDADLTYRGGIALGSVLALGVVAGCTGGATTTVRVLELRPARWVGERSYGIYLWHWPLLLLAWAAVPAEPGTARWWWSSVAAVALTFALSWASYRWVETPIRRDGFRATVARVTAAVRRPGARVVPAVAVVGVLAVVGAGGVVVTAPTESGAQRSIEQGLSAIDTTGVGATDPALPPLTIPGATPGGPATGSRPSPGPTRPGAGGGAASSGLPPLLVKGKVDGRQVVGFGDSVLSGAAPAMLSHFPGIGLDAKPIRKWVDAPALVQKAADAGKLRPYVVLNFGTNGGFQFKGSDTALEKVLDVLGPDRRVVLVNTVGISYWVPSANKELAKIAAKHPNVVVADWNAAVRGKPGLLHADRTHPNMKGIDVYADVVDAALREVAGA</sequence>
<feature type="transmembrane region" description="Helical" evidence="9">
    <location>
        <begin position="429"/>
        <end position="451"/>
    </location>
</feature>
<evidence type="ECO:0000256" key="1">
    <source>
        <dbReference type="ARBA" id="ARBA00004651"/>
    </source>
</evidence>
<dbReference type="RefSeq" id="WP_284291734.1">
    <property type="nucleotide sequence ID" value="NZ_BSUK01000001.1"/>
</dbReference>
<dbReference type="InterPro" id="IPR002656">
    <property type="entry name" value="Acyl_transf_3_dom"/>
</dbReference>
<feature type="region of interest" description="Disordered" evidence="8">
    <location>
        <begin position="472"/>
        <end position="514"/>
    </location>
</feature>
<feature type="transmembrane region" description="Helical" evidence="9">
    <location>
        <begin position="285"/>
        <end position="304"/>
    </location>
</feature>
<evidence type="ECO:0000256" key="4">
    <source>
        <dbReference type="ARBA" id="ARBA00022692"/>
    </source>
</evidence>
<evidence type="ECO:0000259" key="10">
    <source>
        <dbReference type="Pfam" id="PF01757"/>
    </source>
</evidence>
<feature type="region of interest" description="Disordered" evidence="8">
    <location>
        <begin position="1"/>
        <end position="28"/>
    </location>
</feature>
<feature type="transmembrane region" description="Helical" evidence="9">
    <location>
        <begin position="227"/>
        <end position="246"/>
    </location>
</feature>
<keyword evidence="6 9" id="KW-0472">Membrane</keyword>
<feature type="domain" description="Acyltransferase 3" evidence="10">
    <location>
        <begin position="65"/>
        <end position="399"/>
    </location>
</feature>